<evidence type="ECO:0000313" key="12">
    <source>
        <dbReference type="Proteomes" id="UP000681967"/>
    </source>
</evidence>
<dbReference type="EMBL" id="CAJOBH010087988">
    <property type="protein sequence ID" value="CAF4550225.1"/>
    <property type="molecule type" value="Genomic_DNA"/>
</dbReference>
<proteinExistence type="inferred from homology"/>
<keyword evidence="5" id="KW-0413">Isomerase</keyword>
<dbReference type="Gene3D" id="1.50.10.10">
    <property type="match status" value="1"/>
</dbReference>
<evidence type="ECO:0000256" key="8">
    <source>
        <dbReference type="ARBA" id="ARBA00033215"/>
    </source>
</evidence>
<dbReference type="SUPFAM" id="SSF48208">
    <property type="entry name" value="Six-hairpin glycosidases"/>
    <property type="match status" value="1"/>
</dbReference>
<evidence type="ECO:0000256" key="2">
    <source>
        <dbReference type="ARBA" id="ARBA00008558"/>
    </source>
</evidence>
<evidence type="ECO:0000256" key="3">
    <source>
        <dbReference type="ARBA" id="ARBA00013176"/>
    </source>
</evidence>
<dbReference type="GO" id="GO:0050121">
    <property type="term" value="F:N-acylglucosamine 2-epimerase activity"/>
    <property type="evidence" value="ECO:0007669"/>
    <property type="project" value="UniProtKB-EC"/>
</dbReference>
<evidence type="ECO:0000256" key="10">
    <source>
        <dbReference type="ARBA" id="ARBA00046544"/>
    </source>
</evidence>
<dbReference type="InterPro" id="IPR008928">
    <property type="entry name" value="6-hairpin_glycosidase_sf"/>
</dbReference>
<comment type="similarity">
    <text evidence="2">Belongs to the N-acylglucosamine 2-epimerase family.</text>
</comment>
<evidence type="ECO:0000256" key="9">
    <source>
        <dbReference type="ARBA" id="ARBA00034243"/>
    </source>
</evidence>
<dbReference type="InterPro" id="IPR012341">
    <property type="entry name" value="6hp_glycosidase-like_sf"/>
</dbReference>
<sequence length="80" mass="9334">TRFIFNYAKGYLYFGKDDYLKRTRHGLDYIRNTHRNPKTGGYAWAIYDGKIVDDTNHCYGLAFVMLAYACALRIGIEEAR</sequence>
<dbReference type="GO" id="GO:0005975">
    <property type="term" value="P:carbohydrate metabolic process"/>
    <property type="evidence" value="ECO:0007669"/>
    <property type="project" value="InterPro"/>
</dbReference>
<organism evidence="11 12">
    <name type="scientific">Rotaria magnacalcarata</name>
    <dbReference type="NCBI Taxonomy" id="392030"/>
    <lineage>
        <taxon>Eukaryota</taxon>
        <taxon>Metazoa</taxon>
        <taxon>Spiralia</taxon>
        <taxon>Gnathifera</taxon>
        <taxon>Rotifera</taxon>
        <taxon>Eurotatoria</taxon>
        <taxon>Bdelloidea</taxon>
        <taxon>Philodinida</taxon>
        <taxon>Philodinidae</taxon>
        <taxon>Rotaria</taxon>
    </lineage>
</organism>
<gene>
    <name evidence="11" type="ORF">BYL167_LOCUS38071</name>
</gene>
<dbReference type="Pfam" id="PF07221">
    <property type="entry name" value="GlcNAc_2-epim"/>
    <property type="match status" value="1"/>
</dbReference>
<comment type="catalytic activity">
    <reaction evidence="9">
        <text>an N-acyl-D-glucosamine = an N-acyl-D-mannosamine</text>
        <dbReference type="Rhea" id="RHEA:19033"/>
        <dbReference type="ChEBI" id="CHEBI:16062"/>
        <dbReference type="ChEBI" id="CHEBI:17274"/>
        <dbReference type="EC" id="5.1.3.8"/>
    </reaction>
    <physiologicalReaction direction="left-to-right" evidence="9">
        <dbReference type="Rhea" id="RHEA:19034"/>
    </physiologicalReaction>
    <physiologicalReaction direction="right-to-left" evidence="9">
        <dbReference type="Rhea" id="RHEA:19035"/>
    </physiologicalReaction>
</comment>
<evidence type="ECO:0000256" key="1">
    <source>
        <dbReference type="ARBA" id="ARBA00004878"/>
    </source>
</evidence>
<dbReference type="Proteomes" id="UP000681967">
    <property type="component" value="Unassembled WGS sequence"/>
</dbReference>
<evidence type="ECO:0000256" key="4">
    <source>
        <dbReference type="ARBA" id="ARBA00014959"/>
    </source>
</evidence>
<dbReference type="InterPro" id="IPR010819">
    <property type="entry name" value="AGE/CE"/>
</dbReference>
<accession>A0A8S2YE51</accession>
<evidence type="ECO:0000256" key="5">
    <source>
        <dbReference type="ARBA" id="ARBA00023235"/>
    </source>
</evidence>
<comment type="subunit">
    <text evidence="10">Homodimer. Forms a heterodimer with renin and inhibits its activity.</text>
</comment>
<dbReference type="EC" id="5.1.3.8" evidence="3"/>
<protein>
    <recommendedName>
        <fullName evidence="4">N-acylglucosamine 2-epimerase</fullName>
        <ecNumber evidence="3">5.1.3.8</ecNumber>
    </recommendedName>
    <alternativeName>
        <fullName evidence="8">GlcNAc 2-epimerase</fullName>
    </alternativeName>
    <alternativeName>
        <fullName evidence="6">N-acetyl-D-glucosamine 2-epimerase</fullName>
    </alternativeName>
    <alternativeName>
        <fullName evidence="7">Renin-binding protein</fullName>
    </alternativeName>
</protein>
<comment type="caution">
    <text evidence="11">The sequence shown here is derived from an EMBL/GenBank/DDBJ whole genome shotgun (WGS) entry which is preliminary data.</text>
</comment>
<feature type="non-terminal residue" evidence="11">
    <location>
        <position position="80"/>
    </location>
</feature>
<comment type="pathway">
    <text evidence="1">Amino-sugar metabolism; N-acetylneuraminate degradation.</text>
</comment>
<name>A0A8S2YE51_9BILA</name>
<evidence type="ECO:0000313" key="11">
    <source>
        <dbReference type="EMBL" id="CAF4550225.1"/>
    </source>
</evidence>
<dbReference type="AlphaFoldDB" id="A0A8S2YE51"/>
<evidence type="ECO:0000256" key="7">
    <source>
        <dbReference type="ARBA" id="ARBA00031909"/>
    </source>
</evidence>
<reference evidence="11" key="1">
    <citation type="submission" date="2021-02" db="EMBL/GenBank/DDBJ databases">
        <authorList>
            <person name="Nowell W R."/>
        </authorList>
    </citation>
    <scope>NUCLEOTIDE SEQUENCE</scope>
</reference>
<feature type="non-terminal residue" evidence="11">
    <location>
        <position position="1"/>
    </location>
</feature>
<evidence type="ECO:0000256" key="6">
    <source>
        <dbReference type="ARBA" id="ARBA00031608"/>
    </source>
</evidence>